<evidence type="ECO:0000313" key="1">
    <source>
        <dbReference type="EMBL" id="OLN27148.1"/>
    </source>
</evidence>
<dbReference type="GO" id="GO:0003964">
    <property type="term" value="F:RNA-directed DNA polymerase activity"/>
    <property type="evidence" value="ECO:0007669"/>
    <property type="project" value="UniProtKB-KW"/>
</dbReference>
<keyword evidence="1" id="KW-0548">Nucleotidyltransferase</keyword>
<comment type="caution">
    <text evidence="1">The sequence shown here is derived from an EMBL/GenBank/DDBJ whole genome shotgun (WGS) entry which is preliminary data.</text>
</comment>
<keyword evidence="1" id="KW-0695">RNA-directed DNA polymerase</keyword>
<proteinExistence type="predicted"/>
<dbReference type="STRING" id="1888891.DSOL_4660"/>
<keyword evidence="2" id="KW-1185">Reference proteome</keyword>
<accession>A0A1Q8QIP5</accession>
<protein>
    <submittedName>
        <fullName evidence="1">Retron-type RNA-directed DNA polymerase</fullName>
    </submittedName>
</protein>
<evidence type="ECO:0000313" key="2">
    <source>
        <dbReference type="Proteomes" id="UP000186102"/>
    </source>
</evidence>
<dbReference type="Proteomes" id="UP000186102">
    <property type="component" value="Unassembled WGS sequence"/>
</dbReference>
<keyword evidence="1" id="KW-0808">Transferase</keyword>
<dbReference type="EMBL" id="MLBF01000062">
    <property type="protein sequence ID" value="OLN27148.1"/>
    <property type="molecule type" value="Genomic_DNA"/>
</dbReference>
<sequence length="50" mass="5944">MNQALVQWARRKFKKLKTHKTRAENWLGNIAKREPKLFVHWQMGIKPTAG</sequence>
<dbReference type="AlphaFoldDB" id="A0A1Q8QIP5"/>
<gene>
    <name evidence="1" type="ORF">DSOL_4660</name>
</gene>
<reference evidence="1 2" key="1">
    <citation type="submission" date="2016-09" db="EMBL/GenBank/DDBJ databases">
        <title>Complete genome of Desulfosporosinus sp. OL.</title>
        <authorList>
            <person name="Mardanov A."/>
            <person name="Beletsky A."/>
            <person name="Panova A."/>
            <person name="Karnachuk O."/>
            <person name="Ravin N."/>
        </authorList>
    </citation>
    <scope>NUCLEOTIDE SEQUENCE [LARGE SCALE GENOMIC DNA]</scope>
    <source>
        <strain evidence="1 2">OL</strain>
    </source>
</reference>
<organism evidence="1 2">
    <name type="scientific">Desulfosporosinus metallidurans</name>
    <dbReference type="NCBI Taxonomy" id="1888891"/>
    <lineage>
        <taxon>Bacteria</taxon>
        <taxon>Bacillati</taxon>
        <taxon>Bacillota</taxon>
        <taxon>Clostridia</taxon>
        <taxon>Eubacteriales</taxon>
        <taxon>Desulfitobacteriaceae</taxon>
        <taxon>Desulfosporosinus</taxon>
    </lineage>
</organism>
<name>A0A1Q8QIP5_9FIRM</name>